<evidence type="ECO:0000259" key="2">
    <source>
        <dbReference type="PROSITE" id="PS50022"/>
    </source>
</evidence>
<feature type="signal peptide" evidence="1">
    <location>
        <begin position="1"/>
        <end position="34"/>
    </location>
</feature>
<sequence>MAYVRREAAVRKSRYLPIVAIALVASATLGPSGAYGEQQPPANGGDPDGYVIGQQPYSTVYEGAPGEIAGNALVEAFDSVQAGKPQRTVQMTWQSNEDVAAADSEASMIHSYNGGYTFPSGINADTGAGWFAKLRDGSLLGIEFIPERVVDTHTVELIARRSTNLGKTWTKVPSTFTTDLTFDPKKFDRGIRAHRDIFYANDGSLFLTYYTSYPSDPGYRTELARSTDNGRTWKRFSTVATFTDGRWMGETGIGRAANGDLVAVHRTGFPGGKNSDLLYTNRSTNDGVTWSKPAPITITTANGEPPPTNGVMPVLRLLPNGIMTLSWGRPDNWLAISPDGLGRTWEQAQTTYVNHPKVNAEFQRFHGSSGNGAHAVVASNRVLAVGDNCAPSWGCPETDAGFQIDGEYRVWKKFVDVVGPGVGKIDLLGKYQAGKVKIATTMNARDKRLPELGPLGPIDGSTDWASSAVRVGGARPATYELTLDRTYTLTKAGLSLHPGKPAAATVEVSVDGETWQPAASTGTTTSYAMKYYPLDKVQAKYVRITVSDSNVEPVGNAFLNEIELYSTVNSFENDPVNYVPRGYSDGIGARVTDFNVDDSRHILRLVDPWVDQIAQLTWKSAPAAKQDLSFRVNSIGYARSFAFTTRGTTADGAAVPAYQLNVGSDGSIGWYDTVAKKWTKLTAAGVAPQKVWHTLRVSATLTSAEVFLNGTLVGTVQPSTPGLSGLTGHQFASSGTTSQYDHFLIDDVEQINPA</sequence>
<evidence type="ECO:0000256" key="1">
    <source>
        <dbReference type="SAM" id="SignalP"/>
    </source>
</evidence>
<dbReference type="Proteomes" id="UP001595699">
    <property type="component" value="Unassembled WGS sequence"/>
</dbReference>
<evidence type="ECO:0000313" key="4">
    <source>
        <dbReference type="Proteomes" id="UP001595699"/>
    </source>
</evidence>
<organism evidence="3 4">
    <name type="scientific">Tenggerimyces flavus</name>
    <dbReference type="NCBI Taxonomy" id="1708749"/>
    <lineage>
        <taxon>Bacteria</taxon>
        <taxon>Bacillati</taxon>
        <taxon>Actinomycetota</taxon>
        <taxon>Actinomycetes</taxon>
        <taxon>Propionibacteriales</taxon>
        <taxon>Nocardioidaceae</taxon>
        <taxon>Tenggerimyces</taxon>
    </lineage>
</organism>
<dbReference type="SUPFAM" id="SSF49785">
    <property type="entry name" value="Galactose-binding domain-like"/>
    <property type="match status" value="1"/>
</dbReference>
<dbReference type="RefSeq" id="WP_205117541.1">
    <property type="nucleotide sequence ID" value="NZ_JAFBCM010000001.1"/>
</dbReference>
<dbReference type="EMBL" id="JBHRZH010000050">
    <property type="protein sequence ID" value="MFC3766242.1"/>
    <property type="molecule type" value="Genomic_DNA"/>
</dbReference>
<dbReference type="InterPro" id="IPR011040">
    <property type="entry name" value="Sialidase"/>
</dbReference>
<gene>
    <name evidence="3" type="ORF">ACFOUW_35820</name>
</gene>
<dbReference type="Pfam" id="PF13088">
    <property type="entry name" value="BNR_2"/>
    <property type="match status" value="1"/>
</dbReference>
<keyword evidence="4" id="KW-1185">Reference proteome</keyword>
<proteinExistence type="predicted"/>
<keyword evidence="1" id="KW-0732">Signal</keyword>
<feature type="chain" id="PRO_5047145699" evidence="1">
    <location>
        <begin position="35"/>
        <end position="754"/>
    </location>
</feature>
<dbReference type="Pfam" id="PF00754">
    <property type="entry name" value="F5_F8_type_C"/>
    <property type="match status" value="1"/>
</dbReference>
<dbReference type="InterPro" id="IPR008979">
    <property type="entry name" value="Galactose-bd-like_sf"/>
</dbReference>
<dbReference type="InterPro" id="IPR036278">
    <property type="entry name" value="Sialidase_sf"/>
</dbReference>
<accession>A0ABV7YPD1</accession>
<name>A0ABV7YPD1_9ACTN</name>
<feature type="domain" description="F5/8 type C" evidence="2">
    <location>
        <begin position="422"/>
        <end position="567"/>
    </location>
</feature>
<dbReference type="CDD" id="cd15482">
    <property type="entry name" value="Sialidase_non-viral"/>
    <property type="match status" value="1"/>
</dbReference>
<dbReference type="InterPro" id="IPR000421">
    <property type="entry name" value="FA58C"/>
</dbReference>
<dbReference type="Gene3D" id="2.120.10.10">
    <property type="match status" value="1"/>
</dbReference>
<dbReference type="PROSITE" id="PS50022">
    <property type="entry name" value="FA58C_3"/>
    <property type="match status" value="1"/>
</dbReference>
<comment type="caution">
    <text evidence="3">The sequence shown here is derived from an EMBL/GenBank/DDBJ whole genome shotgun (WGS) entry which is preliminary data.</text>
</comment>
<reference evidence="4" key="1">
    <citation type="journal article" date="2019" name="Int. J. Syst. Evol. Microbiol.">
        <title>The Global Catalogue of Microorganisms (GCM) 10K type strain sequencing project: providing services to taxonomists for standard genome sequencing and annotation.</title>
        <authorList>
            <consortium name="The Broad Institute Genomics Platform"/>
            <consortium name="The Broad Institute Genome Sequencing Center for Infectious Disease"/>
            <person name="Wu L."/>
            <person name="Ma J."/>
        </authorList>
    </citation>
    <scope>NUCLEOTIDE SEQUENCE [LARGE SCALE GENOMIC DNA]</scope>
    <source>
        <strain evidence="4">CGMCC 4.7241</strain>
    </source>
</reference>
<evidence type="ECO:0000313" key="3">
    <source>
        <dbReference type="EMBL" id="MFC3766242.1"/>
    </source>
</evidence>
<dbReference type="Gene3D" id="2.60.120.260">
    <property type="entry name" value="Galactose-binding domain-like"/>
    <property type="match status" value="1"/>
</dbReference>
<dbReference type="Gene3D" id="2.60.120.560">
    <property type="entry name" value="Exo-inulinase, domain 1"/>
    <property type="match status" value="1"/>
</dbReference>
<protein>
    <submittedName>
        <fullName evidence="3">Discoidin domain-containing protein</fullName>
    </submittedName>
</protein>
<dbReference type="SUPFAM" id="SSF50939">
    <property type="entry name" value="Sialidases"/>
    <property type="match status" value="1"/>
</dbReference>